<dbReference type="InterPro" id="IPR051121">
    <property type="entry name" value="FAH"/>
</dbReference>
<dbReference type="Pfam" id="PF01557">
    <property type="entry name" value="FAA_hydrolase"/>
    <property type="match status" value="1"/>
</dbReference>
<reference evidence="5 6" key="1">
    <citation type="submission" date="2019-11" db="EMBL/GenBank/DDBJ databases">
        <title>Nocardia sp. nov. CT2-14 isolated from soil.</title>
        <authorList>
            <person name="Kanchanasin P."/>
            <person name="Tanasupawat S."/>
            <person name="Yuki M."/>
            <person name="Kudo T."/>
        </authorList>
    </citation>
    <scope>NUCLEOTIDE SEQUENCE [LARGE SCALE GENOMIC DNA]</scope>
    <source>
        <strain evidence="5 6">CT2-14</strain>
    </source>
</reference>
<comment type="caution">
    <text evidence="5">The sequence shown here is derived from an EMBL/GenBank/DDBJ whole genome shotgun (WGS) entry which is preliminary data.</text>
</comment>
<dbReference type="InterPro" id="IPR036663">
    <property type="entry name" value="Fumarylacetoacetase_C_sf"/>
</dbReference>
<dbReference type="Gene3D" id="3.90.850.10">
    <property type="entry name" value="Fumarylacetoacetase-like, C-terminal domain"/>
    <property type="match status" value="1"/>
</dbReference>
<keyword evidence="6" id="KW-1185">Reference proteome</keyword>
<dbReference type="GO" id="GO:0016853">
    <property type="term" value="F:isomerase activity"/>
    <property type="evidence" value="ECO:0007669"/>
    <property type="project" value="UniProtKB-KW"/>
</dbReference>
<dbReference type="InterPro" id="IPR011234">
    <property type="entry name" value="Fumarylacetoacetase-like_C"/>
</dbReference>
<dbReference type="RefSeq" id="WP_154791345.1">
    <property type="nucleotide sequence ID" value="NZ_WMBB01000017.1"/>
</dbReference>
<keyword evidence="2" id="KW-0479">Metal-binding</keyword>
<evidence type="ECO:0000256" key="1">
    <source>
        <dbReference type="ARBA" id="ARBA00010211"/>
    </source>
</evidence>
<evidence type="ECO:0000256" key="3">
    <source>
        <dbReference type="SAM" id="MobiDB-lite"/>
    </source>
</evidence>
<dbReference type="PANTHER" id="PTHR42796:SF4">
    <property type="entry name" value="FUMARYLACETOACETATE HYDROLASE DOMAIN-CONTAINING PROTEIN 2A"/>
    <property type="match status" value="1"/>
</dbReference>
<protein>
    <submittedName>
        <fullName evidence="5">2-hydroxyhepta-2,4-diene-1,7-dioate isomerase</fullName>
    </submittedName>
</protein>
<dbReference type="Proteomes" id="UP000432464">
    <property type="component" value="Unassembled WGS sequence"/>
</dbReference>
<sequence>MRYTTIRHDGAVAAARVEGDRLIVVDAPDAVAAMRGRGAVRDLAELDAGAVEYLPVSPEPAHILCVGLNYRGHIRELGRPEPVYPALFAKFASTLLGPTQPLVLPAVSDRVDWEAELAVVIGRPAYRIDSTQARAVIAGYTVANDISMRDWQHRTSEALQGKAFDHSTPLGPVLVGPDELDDARNLAVTCEIDGHLLQTGTTADLLFSPADLVAYISGFLTLLPGDVILTGTPSGVGETTGLYLRAGQLVSTTIEGIGTCANRVVAERTGPGEVVGPPHPYTGLESQSQNPASVENQSL</sequence>
<proteinExistence type="inferred from homology"/>
<evidence type="ECO:0000313" key="6">
    <source>
        <dbReference type="Proteomes" id="UP000432464"/>
    </source>
</evidence>
<feature type="region of interest" description="Disordered" evidence="3">
    <location>
        <begin position="269"/>
        <end position="299"/>
    </location>
</feature>
<organism evidence="5 6">
    <name type="scientific">Nocardia aurantiaca</name>
    <dbReference type="NCBI Taxonomy" id="2675850"/>
    <lineage>
        <taxon>Bacteria</taxon>
        <taxon>Bacillati</taxon>
        <taxon>Actinomycetota</taxon>
        <taxon>Actinomycetes</taxon>
        <taxon>Mycobacteriales</taxon>
        <taxon>Nocardiaceae</taxon>
        <taxon>Nocardia</taxon>
    </lineage>
</organism>
<dbReference type="EMBL" id="WMBB01000017">
    <property type="protein sequence ID" value="MTE16931.1"/>
    <property type="molecule type" value="Genomic_DNA"/>
</dbReference>
<dbReference type="AlphaFoldDB" id="A0A6I3L600"/>
<feature type="domain" description="Fumarylacetoacetase-like C-terminal" evidence="4">
    <location>
        <begin position="63"/>
        <end position="265"/>
    </location>
</feature>
<dbReference type="FunFam" id="3.90.850.10:FF:000002">
    <property type="entry name" value="2-hydroxyhepta-2,4-diene-1,7-dioate isomerase"/>
    <property type="match status" value="1"/>
</dbReference>
<name>A0A6I3L600_9NOCA</name>
<gene>
    <name evidence="5" type="ORF">GLP40_29850</name>
</gene>
<dbReference type="GO" id="GO:0019752">
    <property type="term" value="P:carboxylic acid metabolic process"/>
    <property type="evidence" value="ECO:0007669"/>
    <property type="project" value="UniProtKB-ARBA"/>
</dbReference>
<feature type="compositionally biased region" description="Polar residues" evidence="3">
    <location>
        <begin position="284"/>
        <end position="299"/>
    </location>
</feature>
<dbReference type="GO" id="GO:0046872">
    <property type="term" value="F:metal ion binding"/>
    <property type="evidence" value="ECO:0007669"/>
    <property type="project" value="UniProtKB-KW"/>
</dbReference>
<accession>A0A6I3L600</accession>
<dbReference type="SUPFAM" id="SSF56529">
    <property type="entry name" value="FAH"/>
    <property type="match status" value="1"/>
</dbReference>
<keyword evidence="5" id="KW-0413">Isomerase</keyword>
<evidence type="ECO:0000259" key="4">
    <source>
        <dbReference type="Pfam" id="PF01557"/>
    </source>
</evidence>
<dbReference type="PANTHER" id="PTHR42796">
    <property type="entry name" value="FUMARYLACETOACETATE HYDROLASE DOMAIN-CONTAINING PROTEIN 2A-RELATED"/>
    <property type="match status" value="1"/>
</dbReference>
<evidence type="ECO:0000256" key="2">
    <source>
        <dbReference type="ARBA" id="ARBA00022723"/>
    </source>
</evidence>
<evidence type="ECO:0000313" key="5">
    <source>
        <dbReference type="EMBL" id="MTE16931.1"/>
    </source>
</evidence>
<comment type="similarity">
    <text evidence="1">Belongs to the FAH family.</text>
</comment>